<evidence type="ECO:0000256" key="2">
    <source>
        <dbReference type="ARBA" id="ARBA00022771"/>
    </source>
</evidence>
<reference evidence="5 6" key="1">
    <citation type="submission" date="2024-04" db="EMBL/GenBank/DDBJ databases">
        <title>Bacillus oryzaecorticis sp. nov., a moderately halophilic bacterium isolated from rice husks.</title>
        <authorList>
            <person name="Zhu H.-S."/>
        </authorList>
    </citation>
    <scope>NUCLEOTIDE SEQUENCE [LARGE SCALE GENOMIC DNA]</scope>
    <source>
        <strain evidence="5 6">ZC255</strain>
    </source>
</reference>
<dbReference type="Pfam" id="PF05495">
    <property type="entry name" value="zf-CHY"/>
    <property type="match status" value="1"/>
</dbReference>
<evidence type="ECO:0000256" key="1">
    <source>
        <dbReference type="ARBA" id="ARBA00022723"/>
    </source>
</evidence>
<name>A0ABU9K9R0_9BACI</name>
<organism evidence="5 6">
    <name type="scientific">Rossellomorea oryzaecorticis</name>
    <dbReference type="NCBI Taxonomy" id="1396505"/>
    <lineage>
        <taxon>Bacteria</taxon>
        <taxon>Bacillati</taxon>
        <taxon>Bacillota</taxon>
        <taxon>Bacilli</taxon>
        <taxon>Bacillales</taxon>
        <taxon>Bacillaceae</taxon>
        <taxon>Rossellomorea</taxon>
    </lineage>
</organism>
<dbReference type="EMBL" id="JBBYAF010000011">
    <property type="protein sequence ID" value="MEL3972170.1"/>
    <property type="molecule type" value="Genomic_DNA"/>
</dbReference>
<proteinExistence type="predicted"/>
<keyword evidence="2" id="KW-0863">Zinc-finger</keyword>
<dbReference type="Proteomes" id="UP001389717">
    <property type="component" value="Unassembled WGS sequence"/>
</dbReference>
<evidence type="ECO:0000256" key="3">
    <source>
        <dbReference type="ARBA" id="ARBA00022833"/>
    </source>
</evidence>
<keyword evidence="3" id="KW-0862">Zinc</keyword>
<sequence length="108" mass="12618">MPQHVAVKGVGVDSKTRCRHYHSEKDIIAIKFKCCNTYYPCHLCHEETTDHEPIRWSKDEWNVKAVLCGKCRNELTVLQYMNCQSVCPYCQSSFNPGCQTHYHLYFEG</sequence>
<dbReference type="PROSITE" id="PS51266">
    <property type="entry name" value="ZF_CHY"/>
    <property type="match status" value="1"/>
</dbReference>
<evidence type="ECO:0000313" key="6">
    <source>
        <dbReference type="Proteomes" id="UP001389717"/>
    </source>
</evidence>
<dbReference type="PIRSF" id="PIRSF017292">
    <property type="entry name" value="UCP017292_Znf_CHY"/>
    <property type="match status" value="1"/>
</dbReference>
<comment type="caution">
    <text evidence="5">The sequence shown here is derived from an EMBL/GenBank/DDBJ whole genome shotgun (WGS) entry which is preliminary data.</text>
</comment>
<dbReference type="InterPro" id="IPR037274">
    <property type="entry name" value="Znf_CHY_sf"/>
</dbReference>
<keyword evidence="1" id="KW-0479">Metal-binding</keyword>
<dbReference type="InterPro" id="IPR052604">
    <property type="entry name" value="Mito_Tim_assembly_helper"/>
</dbReference>
<keyword evidence="6" id="KW-1185">Reference proteome</keyword>
<gene>
    <name evidence="5" type="ORF">AAEO50_07755</name>
</gene>
<dbReference type="PANTHER" id="PTHR28082">
    <property type="entry name" value="ZINC FINGER PROTEIN"/>
    <property type="match status" value="1"/>
</dbReference>
<evidence type="ECO:0000313" key="5">
    <source>
        <dbReference type="EMBL" id="MEL3972170.1"/>
    </source>
</evidence>
<dbReference type="InterPro" id="IPR016694">
    <property type="entry name" value="UCP017292"/>
</dbReference>
<dbReference type="PANTHER" id="PTHR28082:SF1">
    <property type="entry name" value="HELPER OF TIM PROTEIN 13"/>
    <property type="match status" value="1"/>
</dbReference>
<feature type="domain" description="CHY-type" evidence="4">
    <location>
        <begin position="11"/>
        <end position="92"/>
    </location>
</feature>
<evidence type="ECO:0000259" key="4">
    <source>
        <dbReference type="PROSITE" id="PS51266"/>
    </source>
</evidence>
<protein>
    <submittedName>
        <fullName evidence="5">CHY zinc finger protein</fullName>
    </submittedName>
</protein>
<dbReference type="InterPro" id="IPR008913">
    <property type="entry name" value="Znf_CHY"/>
</dbReference>
<accession>A0ABU9K9R0</accession>
<dbReference type="SUPFAM" id="SSF161219">
    <property type="entry name" value="CHY zinc finger-like"/>
    <property type="match status" value="1"/>
</dbReference>